<comment type="caution">
    <text evidence="6">The sequence shown here is derived from an EMBL/GenBank/DDBJ whole genome shotgun (WGS) entry which is preliminary data.</text>
</comment>
<gene>
    <name evidence="6" type="ORF">KHLLAP_LOCUS12343</name>
</gene>
<keyword evidence="7" id="KW-1185">Reference proteome</keyword>
<keyword evidence="4 5" id="KW-0472">Membrane</keyword>
<keyword evidence="2 5" id="KW-0812">Transmembrane</keyword>
<accession>A0AAI8VW68</accession>
<evidence type="ECO:0000256" key="3">
    <source>
        <dbReference type="ARBA" id="ARBA00022989"/>
    </source>
</evidence>
<evidence type="ECO:0000256" key="4">
    <source>
        <dbReference type="ARBA" id="ARBA00023136"/>
    </source>
</evidence>
<feature type="transmembrane region" description="Helical" evidence="5">
    <location>
        <begin position="39"/>
        <end position="64"/>
    </location>
</feature>
<name>A0AAI8VW68_9PEZI</name>
<dbReference type="GO" id="GO:0016020">
    <property type="term" value="C:membrane"/>
    <property type="evidence" value="ECO:0007669"/>
    <property type="project" value="UniProtKB-SubCell"/>
</dbReference>
<dbReference type="EMBL" id="CAUWAG010000018">
    <property type="protein sequence ID" value="CAJ2511875.1"/>
    <property type="molecule type" value="Genomic_DNA"/>
</dbReference>
<sequence length="286" mass="31105">MVAFSIPSWFRIILLVLTIVSFLPQYYRIIKRADCSGISLTYALLNAAAFTEQIAIALFGVLRFDSDLYRPPGVNGWVDFAQCALACVCSLGIFAAVLNLQPERRGARAASFVIYVVYVVIFVGPVILLATAGPWKADEGMKGGDILVGLVHGIHTVFVDPILTILGLGAAVWAQALETSRRSSSPGALSVPGLGAQAVAFALLAICWPWRFDHGNSSGRDVLYWYRFFGWTYIHNALYAVGQAVLWWVAARRAAIGANGDLTILPETEPLLRSQATMGEPLNESR</sequence>
<evidence type="ECO:0000313" key="7">
    <source>
        <dbReference type="Proteomes" id="UP001295740"/>
    </source>
</evidence>
<protein>
    <submittedName>
        <fullName evidence="6">Uu.00g075000.m01.CDS01</fullName>
    </submittedName>
</protein>
<proteinExistence type="predicted"/>
<comment type="subcellular location">
    <subcellularLocation>
        <location evidence="1">Membrane</location>
        <topology evidence="1">Multi-pass membrane protein</topology>
    </subcellularLocation>
</comment>
<evidence type="ECO:0000256" key="5">
    <source>
        <dbReference type="SAM" id="Phobius"/>
    </source>
</evidence>
<dbReference type="Gene3D" id="1.20.1280.290">
    <property type="match status" value="1"/>
</dbReference>
<feature type="transmembrane region" description="Helical" evidence="5">
    <location>
        <begin position="189"/>
        <end position="211"/>
    </location>
</feature>
<evidence type="ECO:0000313" key="6">
    <source>
        <dbReference type="EMBL" id="CAJ2511875.1"/>
    </source>
</evidence>
<feature type="transmembrane region" description="Helical" evidence="5">
    <location>
        <begin position="231"/>
        <end position="250"/>
    </location>
</feature>
<evidence type="ECO:0000256" key="1">
    <source>
        <dbReference type="ARBA" id="ARBA00004141"/>
    </source>
</evidence>
<dbReference type="Pfam" id="PF04193">
    <property type="entry name" value="PQ-loop"/>
    <property type="match status" value="1"/>
</dbReference>
<reference evidence="6" key="1">
    <citation type="submission" date="2023-10" db="EMBL/GenBank/DDBJ databases">
        <authorList>
            <person name="Hackl T."/>
        </authorList>
    </citation>
    <scope>NUCLEOTIDE SEQUENCE</scope>
</reference>
<keyword evidence="3 5" id="KW-1133">Transmembrane helix</keyword>
<feature type="transmembrane region" description="Helical" evidence="5">
    <location>
        <begin position="112"/>
        <end position="133"/>
    </location>
</feature>
<dbReference type="InterPro" id="IPR006603">
    <property type="entry name" value="PQ-loop_rpt"/>
</dbReference>
<feature type="transmembrane region" description="Helical" evidence="5">
    <location>
        <begin position="6"/>
        <end position="27"/>
    </location>
</feature>
<evidence type="ECO:0000256" key="2">
    <source>
        <dbReference type="ARBA" id="ARBA00022692"/>
    </source>
</evidence>
<organism evidence="6 7">
    <name type="scientific">Anthostomella pinea</name>
    <dbReference type="NCBI Taxonomy" id="933095"/>
    <lineage>
        <taxon>Eukaryota</taxon>
        <taxon>Fungi</taxon>
        <taxon>Dikarya</taxon>
        <taxon>Ascomycota</taxon>
        <taxon>Pezizomycotina</taxon>
        <taxon>Sordariomycetes</taxon>
        <taxon>Xylariomycetidae</taxon>
        <taxon>Xylariales</taxon>
        <taxon>Xylariaceae</taxon>
        <taxon>Anthostomella</taxon>
    </lineage>
</organism>
<feature type="transmembrane region" description="Helical" evidence="5">
    <location>
        <begin position="76"/>
        <end position="100"/>
    </location>
</feature>
<feature type="transmembrane region" description="Helical" evidence="5">
    <location>
        <begin position="153"/>
        <end position="177"/>
    </location>
</feature>
<dbReference type="Proteomes" id="UP001295740">
    <property type="component" value="Unassembled WGS sequence"/>
</dbReference>
<dbReference type="AlphaFoldDB" id="A0AAI8VW68"/>